<name>A0AAD4PYQ7_9EURO</name>
<evidence type="ECO:0000259" key="5">
    <source>
        <dbReference type="Pfam" id="PF25396"/>
    </source>
</evidence>
<sequence length="1089" mass="123386">MHNNNLGSGASPQRPKEARHKDSIPRKEKRTVLVANQDIRKYVDRMRKPGPRDGWLAYPEIPTSEEIMGLTTEVDQEDGFINLAANQVVAPWISTEAYLRTHYELLREDSVALLRDCVAHIKNKPSMNDTNEICIYEQVYIRGITFALRGAGIKVSFSTARAQKNIVWDYSSRLIAGSMVALSPAKDCFKTQCVIAVVAARPVEQVKQLPHQVDLFFANPDDAQFDTQKEWIMVQPRSGYLESVRHTMRALQLMNEERFPLSEHICNLRSEIDTPEYVHSSPEMKLLHDKTVDVLSSWPQEPENNLDESQWEALRHVLTKRLAIIQGPPGTGKTHVSVAALKLLLENRKRGDPPIIVAAYTNHALDQLLNHIAHVVPDYIRLGGRSLDENVKKRTLWEVRKSIITPPLVNGAMLPAKRKQQAVVESLINLLRPFLTENSSEPLPASFFHEQKVLTDRQYETLCNGARGWIDSDLEEHPDPMTNWVGDKLVEHTVAYGYDDLGFEDDEMDLEYEQLKEMEQEKGLVDDDSEALQGYFLSLREGFRGQSTIDEELVTELDIDDFWNVPVENRGTVYNSLQYLAKRKVLSVYREYMRQYSAFATEYLIGKWEKDYVFLKDAKLIGMTITGLSKYRALVSALKPRIVMIEEAAEAIEAPVAAACVESLEHLILVGDHKQLQGSCSVTDLEGEPFFLNVSMFERLVQNNVDFRVLRHQRRMAPEIRRLLTPIYDNLEDHPSVHELSKVPAMGDIRAFLFCHDWPESSDSLFSKYNNDEAYMVVAFFLHLVFSGVDPGNITVLTFYNGQRKKILKLLREIQHLQGKYLKVSTVDSYQGEENDIVLLSLVRSSEGGGIGFLSIENRVCVALSRARRGFYIFGNAQKLASTDPLWWEVVKILGGQAEESRRIGYHLPLICDNHGNKEFVKTPEEIRALNGGCHLPCKESLQCGHPCPLKCHGFDHAKIHCSKTCAKPLPCGHNCRESCSAQTCSSPLTRNALVRAFQDFAKGGAKERDREMLERHNAAQARADTLARQDTDESVNLFADRSPTRDLDVRVVSDGQGGSRTRWVQSYSPPVPSLQEGAEAEMNLIEFD</sequence>
<reference evidence="6" key="1">
    <citation type="submission" date="2021-12" db="EMBL/GenBank/DDBJ databases">
        <title>Convergent genome expansion in fungi linked to evolution of root-endophyte symbiosis.</title>
        <authorList>
            <consortium name="DOE Joint Genome Institute"/>
            <person name="Ke Y.-H."/>
            <person name="Bonito G."/>
            <person name="Liao H.-L."/>
            <person name="Looney B."/>
            <person name="Rojas-Flechas A."/>
            <person name="Nash J."/>
            <person name="Hameed K."/>
            <person name="Schadt C."/>
            <person name="Martin F."/>
            <person name="Crous P.W."/>
            <person name="Miettinen O."/>
            <person name="Magnuson J.K."/>
            <person name="Labbe J."/>
            <person name="Jacobson D."/>
            <person name="Doktycz M.J."/>
            <person name="Veneault-Fourrey C."/>
            <person name="Kuo A."/>
            <person name="Mondo S."/>
            <person name="Calhoun S."/>
            <person name="Riley R."/>
            <person name="Ohm R."/>
            <person name="LaButti K."/>
            <person name="Andreopoulos B."/>
            <person name="Pangilinan J."/>
            <person name="Nolan M."/>
            <person name="Tritt A."/>
            <person name="Clum A."/>
            <person name="Lipzen A."/>
            <person name="Daum C."/>
            <person name="Barry K."/>
            <person name="Grigoriev I.V."/>
            <person name="Vilgalys R."/>
        </authorList>
    </citation>
    <scope>NUCLEOTIDE SEQUENCE</scope>
    <source>
        <strain evidence="6">PMI_201</strain>
    </source>
</reference>
<dbReference type="InterPro" id="IPR047187">
    <property type="entry name" value="SF1_C_Upf1"/>
</dbReference>
<keyword evidence="7" id="KW-1185">Reference proteome</keyword>
<dbReference type="PANTHER" id="PTHR10887:SF341">
    <property type="entry name" value="NFX1-TYPE ZINC FINGER-CONTAINING PROTEIN 1"/>
    <property type="match status" value="1"/>
</dbReference>
<feature type="domain" description="DNA2/NAM7 helicase helicase" evidence="3">
    <location>
        <begin position="305"/>
        <end position="677"/>
    </location>
</feature>
<feature type="region of interest" description="Disordered" evidence="2">
    <location>
        <begin position="1"/>
        <end position="29"/>
    </location>
</feature>
<dbReference type="FunFam" id="3.40.50.300:FF:001366">
    <property type="entry name" value="ATP binding protein, putative"/>
    <property type="match status" value="1"/>
</dbReference>
<evidence type="ECO:0000313" key="6">
    <source>
        <dbReference type="EMBL" id="KAH8701780.1"/>
    </source>
</evidence>
<dbReference type="Pfam" id="PF25396">
    <property type="entry name" value="ZNFX1"/>
    <property type="match status" value="1"/>
</dbReference>
<dbReference type="EMBL" id="JAJTJA010000003">
    <property type="protein sequence ID" value="KAH8701780.1"/>
    <property type="molecule type" value="Genomic_DNA"/>
</dbReference>
<dbReference type="CDD" id="cd18808">
    <property type="entry name" value="SF1_C_Upf1"/>
    <property type="match status" value="1"/>
</dbReference>
<keyword evidence="1 6" id="KW-0347">Helicase</keyword>
<keyword evidence="1 6" id="KW-0547">Nucleotide-binding</keyword>
<protein>
    <submittedName>
        <fullName evidence="6">DEAD box helicase</fullName>
    </submittedName>
</protein>
<proteinExistence type="predicted"/>
<dbReference type="GO" id="GO:0031380">
    <property type="term" value="C:nuclear RNA-directed RNA polymerase complex"/>
    <property type="evidence" value="ECO:0007669"/>
    <property type="project" value="TreeGrafter"/>
</dbReference>
<feature type="domain" description="ZNFX1" evidence="5">
    <location>
        <begin position="129"/>
        <end position="236"/>
    </location>
</feature>
<gene>
    <name evidence="6" type="ORF">BGW36DRAFT_445399</name>
</gene>
<dbReference type="GO" id="GO:0031048">
    <property type="term" value="P:regulatory ncRNA-mediated heterochromatin formation"/>
    <property type="evidence" value="ECO:0007669"/>
    <property type="project" value="TreeGrafter"/>
</dbReference>
<dbReference type="RefSeq" id="XP_046075156.1">
    <property type="nucleotide sequence ID" value="XM_046221670.1"/>
</dbReference>
<dbReference type="GeneID" id="70251957"/>
<dbReference type="SUPFAM" id="SSF52540">
    <property type="entry name" value="P-loop containing nucleoside triphosphate hydrolases"/>
    <property type="match status" value="1"/>
</dbReference>
<dbReference type="Pfam" id="PF13086">
    <property type="entry name" value="AAA_11"/>
    <property type="match status" value="1"/>
</dbReference>
<dbReference type="Proteomes" id="UP001201262">
    <property type="component" value="Unassembled WGS sequence"/>
</dbReference>
<dbReference type="GO" id="GO:0004386">
    <property type="term" value="F:helicase activity"/>
    <property type="evidence" value="ECO:0007669"/>
    <property type="project" value="UniProtKB-KW"/>
</dbReference>
<feature type="compositionally biased region" description="Polar residues" evidence="2">
    <location>
        <begin position="1"/>
        <end position="11"/>
    </location>
</feature>
<dbReference type="CDD" id="cd06008">
    <property type="entry name" value="NF-X1-zinc-finger"/>
    <property type="match status" value="1"/>
</dbReference>
<accession>A0AAD4PYQ7</accession>
<evidence type="ECO:0000259" key="3">
    <source>
        <dbReference type="Pfam" id="PF13086"/>
    </source>
</evidence>
<dbReference type="PANTHER" id="PTHR10887">
    <property type="entry name" value="DNA2/NAM7 HELICASE FAMILY"/>
    <property type="match status" value="1"/>
</dbReference>
<dbReference type="InterPro" id="IPR041679">
    <property type="entry name" value="DNA2/NAM7-like_C"/>
</dbReference>
<evidence type="ECO:0000256" key="2">
    <source>
        <dbReference type="SAM" id="MobiDB-lite"/>
    </source>
</evidence>
<evidence type="ECO:0000259" key="4">
    <source>
        <dbReference type="Pfam" id="PF13087"/>
    </source>
</evidence>
<dbReference type="InterPro" id="IPR045055">
    <property type="entry name" value="DNA2/NAM7-like"/>
</dbReference>
<keyword evidence="1 6" id="KW-0067">ATP-binding</keyword>
<dbReference type="Pfam" id="PF13087">
    <property type="entry name" value="AAA_12"/>
    <property type="match status" value="1"/>
</dbReference>
<organism evidence="6 7">
    <name type="scientific">Talaromyces proteolyticus</name>
    <dbReference type="NCBI Taxonomy" id="1131652"/>
    <lineage>
        <taxon>Eukaryota</taxon>
        <taxon>Fungi</taxon>
        <taxon>Dikarya</taxon>
        <taxon>Ascomycota</taxon>
        <taxon>Pezizomycotina</taxon>
        <taxon>Eurotiomycetes</taxon>
        <taxon>Eurotiomycetidae</taxon>
        <taxon>Eurotiales</taxon>
        <taxon>Trichocomaceae</taxon>
        <taxon>Talaromyces</taxon>
        <taxon>Talaromyces sect. Bacilispori</taxon>
    </lineage>
</organism>
<dbReference type="AlphaFoldDB" id="A0AAD4PYQ7"/>
<comment type="caution">
    <text evidence="6">The sequence shown here is derived from an EMBL/GenBank/DDBJ whole genome shotgun (WGS) entry which is preliminary data.</text>
</comment>
<dbReference type="InterPro" id="IPR041677">
    <property type="entry name" value="DNA2/NAM7_AAA_11"/>
</dbReference>
<evidence type="ECO:0000313" key="7">
    <source>
        <dbReference type="Proteomes" id="UP001201262"/>
    </source>
</evidence>
<dbReference type="InterPro" id="IPR057373">
    <property type="entry name" value="ZNFX1"/>
</dbReference>
<feature type="compositionally biased region" description="Basic and acidic residues" evidence="2">
    <location>
        <begin position="14"/>
        <end position="26"/>
    </location>
</feature>
<keyword evidence="1 6" id="KW-0378">Hydrolase</keyword>
<feature type="domain" description="DNA2/NAM7 helicase-like C-terminal" evidence="4">
    <location>
        <begin position="692"/>
        <end position="877"/>
    </location>
</feature>
<dbReference type="Gene3D" id="3.40.50.300">
    <property type="entry name" value="P-loop containing nucleotide triphosphate hydrolases"/>
    <property type="match status" value="3"/>
</dbReference>
<evidence type="ECO:0000256" key="1">
    <source>
        <dbReference type="ARBA" id="ARBA00022806"/>
    </source>
</evidence>
<dbReference type="InterPro" id="IPR027417">
    <property type="entry name" value="P-loop_NTPase"/>
</dbReference>